<feature type="non-terminal residue" evidence="8">
    <location>
        <position position="1"/>
    </location>
</feature>
<comment type="subcellular location">
    <subcellularLocation>
        <location evidence="1">Membrane</location>
        <topology evidence="1">Single-pass membrane protein</topology>
    </subcellularLocation>
</comment>
<dbReference type="InterPro" id="IPR007110">
    <property type="entry name" value="Ig-like_dom"/>
</dbReference>
<keyword evidence="9" id="KW-1185">Reference proteome</keyword>
<feature type="domain" description="Ig-like" evidence="7">
    <location>
        <begin position="213"/>
        <end position="277"/>
    </location>
</feature>
<evidence type="ECO:0000256" key="1">
    <source>
        <dbReference type="ARBA" id="ARBA00004167"/>
    </source>
</evidence>
<feature type="region of interest" description="Disordered" evidence="5">
    <location>
        <begin position="1108"/>
        <end position="1145"/>
    </location>
</feature>
<feature type="domain" description="Ig-like" evidence="7">
    <location>
        <begin position="595"/>
        <end position="676"/>
    </location>
</feature>
<dbReference type="InterPro" id="IPR051036">
    <property type="entry name" value="SIGLEC"/>
</dbReference>
<evidence type="ECO:0000256" key="2">
    <source>
        <dbReference type="ARBA" id="ARBA00022692"/>
    </source>
</evidence>
<dbReference type="GO" id="GO:0016020">
    <property type="term" value="C:membrane"/>
    <property type="evidence" value="ECO:0007669"/>
    <property type="project" value="UniProtKB-SubCell"/>
</dbReference>
<keyword evidence="4 6" id="KW-0472">Membrane</keyword>
<reference evidence="8 9" key="1">
    <citation type="journal article" date="2023" name="Sci. Data">
        <title>Genome assembly of the Korean intertidal mud-creeper Batillaria attramentaria.</title>
        <authorList>
            <person name="Patra A.K."/>
            <person name="Ho P.T."/>
            <person name="Jun S."/>
            <person name="Lee S.J."/>
            <person name="Kim Y."/>
            <person name="Won Y.J."/>
        </authorList>
    </citation>
    <scope>NUCLEOTIDE SEQUENCE [LARGE SCALE GENOMIC DNA]</scope>
    <source>
        <strain evidence="8">Wonlab-2016</strain>
    </source>
</reference>
<evidence type="ECO:0000313" key="8">
    <source>
        <dbReference type="EMBL" id="KAK7497092.1"/>
    </source>
</evidence>
<proteinExistence type="predicted"/>
<dbReference type="PANTHER" id="PTHR12035">
    <property type="entry name" value="SIALIC ACID BINDING IMMUNOGLOBULIN-LIKE LECTIN"/>
    <property type="match status" value="1"/>
</dbReference>
<evidence type="ECO:0000256" key="4">
    <source>
        <dbReference type="ARBA" id="ARBA00023136"/>
    </source>
</evidence>
<evidence type="ECO:0000256" key="3">
    <source>
        <dbReference type="ARBA" id="ARBA00022989"/>
    </source>
</evidence>
<dbReference type="PANTHER" id="PTHR12035:SF125">
    <property type="entry name" value="SIALIC ACID-BINDING IG-LIKE LECTIN 5"/>
    <property type="match status" value="1"/>
</dbReference>
<protein>
    <recommendedName>
        <fullName evidence="7">Ig-like domain-containing protein</fullName>
    </recommendedName>
</protein>
<feature type="compositionally biased region" description="Polar residues" evidence="5">
    <location>
        <begin position="1111"/>
        <end position="1125"/>
    </location>
</feature>
<comment type="caution">
    <text evidence="8">The sequence shown here is derived from an EMBL/GenBank/DDBJ whole genome shotgun (WGS) entry which is preliminary data.</text>
</comment>
<dbReference type="InterPro" id="IPR013783">
    <property type="entry name" value="Ig-like_fold"/>
</dbReference>
<dbReference type="Gene3D" id="2.60.40.10">
    <property type="entry name" value="Immunoglobulins"/>
    <property type="match status" value="3"/>
</dbReference>
<keyword evidence="2 6" id="KW-0812">Transmembrane</keyword>
<sequence length="1331" mass="144959">PGTPTDCQITTNVDTWTVQGTCRVEKVFASDGYYDCIWEQRNTLKEEFDWRTTQRPTLSIYFDALNNSYYKGNCFFNHSLPEDEGNYTYQLTVRPGTTLEGIRTVEIEVPGDPQINCSEFAIESKTHSCQCTPSATKPGKPPPSLSWPGLSSTGELRLSNVDRDDNGTQFTCQLTWGLEQRIVKTANYTLQVAYGPGKAAITLSEIFTNRTRLTCTVDAFNPAAVFTWTGVVCDTREGNQTHDVCVTGLASDDDGKEVTCTATNIVAGNLKASTSFAINLRNASEDEDNEVINNTEDQNESERQTYDRLQQDPLADDRNYTQLTVTNATSSTQSQADSRTYDRLCPDSVADERTYTALAMSTVSSNVKSQDNTYYNTAVECEHPATSSYTNVETMVRSDRGTPTDCQVETNVDTWTVQGSCYVAKLFSSSGIYRCLWRERNVLKIEVNWSMNGQFPRSSFTDGEEENQYYMGNCSFNHSLPEEEGSYGYEVDIRPGTSVGIRTVEIEFPGDPHINCSEFAIESTTHSCHCAPSATRPGKPPPSLSWPGFFTTGELTLSNIDRDDNGTQFTCQLTWGPDHRIVKTANYTLEVAYGPDKAAIVDSEISTNRIRLTCSVDDVNPAAVFIWTGFDCDAREQNETHNVCVIEVNSGNEGKEMTCTATNVVDSSLKASASFRVRTGKGVHEAGQGEAIPTAAIAGGVGAAVVVIIIVIVVVVILNKRTAERQTYDRLQQDPLADDRNYTQLTVSNATSSTQSQADSRTYDRLCPDSAADERTYTALAMSTVSSNVKSQDNTYYNTAVECGHPATSSYTNVETMVRSDPADPIDCQVTTSVHTWTVQGSCHVKKIFSSDDTYRCVWQQQSVGNNQNVSIAGQFRLSNSTNEQNLYYTGNCSFNRSLPDEAGNYSYHVTVRPGTTLTNVGTVEIGLFSTGELTLSDVQRFDNGTQFTCQLTWGPEQRIVKTANYTLQVAYGPAKAAIVDSEISTNRTRLTCSVDDVNPAAVFNWTGFDCDAREENETHNVCVTEVTSDDKGKEITCTATNVVDSSLKASASFSVNFRKGSSVPAEVQAFPMVAVAGGAGAAVVVIIIIAIVVLVVISKRRKQLEESHLMSDTSQIIPQGSANPASEAEKGSANHTGVLSLDEGTPYANLDESVQSTHAATGGYGQRGQDTDQYDMAGEEDIGHTEGPQGDVYAVVDKASKNPQQTLNQNTSATSPSEAGYGQRETSMSDPSTDVYAQVDKSSKGGKPSDSAKQTQEKEEREKMSVDSKTSKPIAKPRTTAQTEPSNAADGTGPNIHSERPSTRGAGAYYENVTISSSAKPSVTQVGRIF</sequence>
<feature type="compositionally biased region" description="Basic and acidic residues" evidence="5">
    <location>
        <begin position="1256"/>
        <end position="1271"/>
    </location>
</feature>
<evidence type="ECO:0000256" key="6">
    <source>
        <dbReference type="SAM" id="Phobius"/>
    </source>
</evidence>
<feature type="domain" description="Ig-like" evidence="7">
    <location>
        <begin position="956"/>
        <end position="1055"/>
    </location>
</feature>
<evidence type="ECO:0000313" key="9">
    <source>
        <dbReference type="Proteomes" id="UP001519460"/>
    </source>
</evidence>
<feature type="compositionally biased region" description="Polar residues" evidence="5">
    <location>
        <begin position="1203"/>
        <end position="1218"/>
    </location>
</feature>
<evidence type="ECO:0000256" key="5">
    <source>
        <dbReference type="SAM" id="MobiDB-lite"/>
    </source>
</evidence>
<feature type="region of interest" description="Disordered" evidence="5">
    <location>
        <begin position="1203"/>
        <end position="1308"/>
    </location>
</feature>
<gene>
    <name evidence="8" type="ORF">BaRGS_00011622</name>
</gene>
<accession>A0ABD0LCR8</accession>
<dbReference type="EMBL" id="JACVVK020000061">
    <property type="protein sequence ID" value="KAK7497092.1"/>
    <property type="molecule type" value="Genomic_DNA"/>
</dbReference>
<feature type="transmembrane region" description="Helical" evidence="6">
    <location>
        <begin position="695"/>
        <end position="718"/>
    </location>
</feature>
<organism evidence="8 9">
    <name type="scientific">Batillaria attramentaria</name>
    <dbReference type="NCBI Taxonomy" id="370345"/>
    <lineage>
        <taxon>Eukaryota</taxon>
        <taxon>Metazoa</taxon>
        <taxon>Spiralia</taxon>
        <taxon>Lophotrochozoa</taxon>
        <taxon>Mollusca</taxon>
        <taxon>Gastropoda</taxon>
        <taxon>Caenogastropoda</taxon>
        <taxon>Sorbeoconcha</taxon>
        <taxon>Cerithioidea</taxon>
        <taxon>Batillariidae</taxon>
        <taxon>Batillaria</taxon>
    </lineage>
</organism>
<name>A0ABD0LCR8_9CAEN</name>
<keyword evidence="3 6" id="KW-1133">Transmembrane helix</keyword>
<dbReference type="Proteomes" id="UP001519460">
    <property type="component" value="Unassembled WGS sequence"/>
</dbReference>
<feature type="transmembrane region" description="Helical" evidence="6">
    <location>
        <begin position="1070"/>
        <end position="1098"/>
    </location>
</feature>
<evidence type="ECO:0000259" key="7">
    <source>
        <dbReference type="PROSITE" id="PS50835"/>
    </source>
</evidence>
<dbReference type="PROSITE" id="PS50835">
    <property type="entry name" value="IG_LIKE"/>
    <property type="match status" value="3"/>
</dbReference>